<evidence type="ECO:0000256" key="9">
    <source>
        <dbReference type="SAM" id="MobiDB-lite"/>
    </source>
</evidence>
<name>A0A8B9P5N1_APTOW</name>
<feature type="domain" description="Ferritin-like diiron" evidence="10">
    <location>
        <begin position="80"/>
        <end position="229"/>
    </location>
</feature>
<dbReference type="GO" id="GO:0004322">
    <property type="term" value="F:ferroxidase activity"/>
    <property type="evidence" value="ECO:0007669"/>
    <property type="project" value="UniProtKB-EC"/>
</dbReference>
<protein>
    <recommendedName>
        <fullName evidence="8">Ferritin</fullName>
    </recommendedName>
</protein>
<dbReference type="PROSITE" id="PS50905">
    <property type="entry name" value="FERRITIN_LIKE"/>
    <property type="match status" value="1"/>
</dbReference>
<organism evidence="11 12">
    <name type="scientific">Apteryx owenii</name>
    <name type="common">Little spotted kiwi</name>
    <dbReference type="NCBI Taxonomy" id="8824"/>
    <lineage>
        <taxon>Eukaryota</taxon>
        <taxon>Metazoa</taxon>
        <taxon>Chordata</taxon>
        <taxon>Craniata</taxon>
        <taxon>Vertebrata</taxon>
        <taxon>Euteleostomi</taxon>
        <taxon>Archelosauria</taxon>
        <taxon>Archosauria</taxon>
        <taxon>Dinosauria</taxon>
        <taxon>Saurischia</taxon>
        <taxon>Theropoda</taxon>
        <taxon>Coelurosauria</taxon>
        <taxon>Aves</taxon>
        <taxon>Palaeognathae</taxon>
        <taxon>Apterygiformes</taxon>
        <taxon>Apterygidae</taxon>
        <taxon>Apteryx</taxon>
    </lineage>
</organism>
<keyword evidence="2 8" id="KW-0409">Iron storage</keyword>
<keyword evidence="4" id="KW-0560">Oxidoreductase</keyword>
<evidence type="ECO:0000256" key="2">
    <source>
        <dbReference type="ARBA" id="ARBA00022434"/>
    </source>
</evidence>
<feature type="binding site" evidence="7">
    <location>
        <position position="132"/>
    </location>
    <ligand>
        <name>Fe cation</name>
        <dbReference type="ChEBI" id="CHEBI:24875"/>
        <label>1</label>
    </ligand>
</feature>
<keyword evidence="5 7" id="KW-0408">Iron</keyword>
<accession>A0A8B9P5N1</accession>
<feature type="binding site" evidence="7">
    <location>
        <position position="177"/>
    </location>
    <ligand>
        <name>Fe cation</name>
        <dbReference type="ChEBI" id="CHEBI:24875"/>
        <label>1</label>
    </ligand>
</feature>
<dbReference type="InterPro" id="IPR009040">
    <property type="entry name" value="Ferritin-like_diiron"/>
</dbReference>
<feature type="region of interest" description="Disordered" evidence="9">
    <location>
        <begin position="1"/>
        <end position="27"/>
    </location>
</feature>
<dbReference type="InterPro" id="IPR001519">
    <property type="entry name" value="Ferritin"/>
</dbReference>
<evidence type="ECO:0000256" key="5">
    <source>
        <dbReference type="ARBA" id="ARBA00023004"/>
    </source>
</evidence>
<evidence type="ECO:0000313" key="11">
    <source>
        <dbReference type="Ensembl" id="ENSAOWP00000007392.1"/>
    </source>
</evidence>
<feature type="binding site" evidence="7">
    <location>
        <position position="211"/>
    </location>
    <ligand>
        <name>Fe cation</name>
        <dbReference type="ChEBI" id="CHEBI:24875"/>
        <label>1</label>
    </ligand>
</feature>
<reference evidence="11" key="2">
    <citation type="submission" date="2025-09" db="UniProtKB">
        <authorList>
            <consortium name="Ensembl"/>
        </authorList>
    </citation>
    <scope>IDENTIFICATION</scope>
</reference>
<feature type="region of interest" description="Disordered" evidence="9">
    <location>
        <begin position="50"/>
        <end position="87"/>
    </location>
</feature>
<dbReference type="GO" id="GO:0006826">
    <property type="term" value="P:iron ion transport"/>
    <property type="evidence" value="ECO:0007669"/>
    <property type="project" value="InterPro"/>
</dbReference>
<keyword evidence="12" id="KW-1185">Reference proteome</keyword>
<comment type="similarity">
    <text evidence="1 8">Belongs to the ferritin family.</text>
</comment>
<dbReference type="PANTHER" id="PTHR11431:SF37">
    <property type="entry name" value="FERRITIN HEAVY CHAIN"/>
    <property type="match status" value="1"/>
</dbReference>
<dbReference type="PROSITE" id="PS00540">
    <property type="entry name" value="FERRITIN_1"/>
    <property type="match status" value="1"/>
</dbReference>
<dbReference type="InterPro" id="IPR008331">
    <property type="entry name" value="Ferritin_DPS_dom"/>
</dbReference>
<dbReference type="InterPro" id="IPR014034">
    <property type="entry name" value="Ferritin_CS"/>
</dbReference>
<dbReference type="GO" id="GO:0008198">
    <property type="term" value="F:ferrous iron binding"/>
    <property type="evidence" value="ECO:0007669"/>
    <property type="project" value="TreeGrafter"/>
</dbReference>
<dbReference type="SUPFAM" id="SSF47240">
    <property type="entry name" value="Ferritin-like"/>
    <property type="match status" value="1"/>
</dbReference>
<evidence type="ECO:0000313" key="12">
    <source>
        <dbReference type="Proteomes" id="UP000694424"/>
    </source>
</evidence>
<dbReference type="PROSITE" id="PS00204">
    <property type="entry name" value="FERRITIN_2"/>
    <property type="match status" value="1"/>
</dbReference>
<dbReference type="GO" id="GO:0006879">
    <property type="term" value="P:intracellular iron ion homeostasis"/>
    <property type="evidence" value="ECO:0007669"/>
    <property type="project" value="UniProtKB-KW"/>
</dbReference>
<dbReference type="AlphaFoldDB" id="A0A8B9P5N1"/>
<dbReference type="PANTHER" id="PTHR11431">
    <property type="entry name" value="FERRITIN"/>
    <property type="match status" value="1"/>
</dbReference>
<keyword evidence="3 7" id="KW-0479">Metal-binding</keyword>
<dbReference type="InterPro" id="IPR009078">
    <property type="entry name" value="Ferritin-like_SF"/>
</dbReference>
<evidence type="ECO:0000256" key="1">
    <source>
        <dbReference type="ARBA" id="ARBA00007513"/>
    </source>
</evidence>
<evidence type="ECO:0000256" key="4">
    <source>
        <dbReference type="ARBA" id="ARBA00023002"/>
    </source>
</evidence>
<evidence type="ECO:0000256" key="3">
    <source>
        <dbReference type="ARBA" id="ARBA00022723"/>
    </source>
</evidence>
<feature type="binding site" evidence="7">
    <location>
        <position position="135"/>
    </location>
    <ligand>
        <name>Fe cation</name>
        <dbReference type="ChEBI" id="CHEBI:24875"/>
        <label>1</label>
    </ligand>
</feature>
<evidence type="ECO:0000259" key="10">
    <source>
        <dbReference type="PROSITE" id="PS50905"/>
    </source>
</evidence>
<dbReference type="GO" id="GO:0008199">
    <property type="term" value="F:ferric iron binding"/>
    <property type="evidence" value="ECO:0007669"/>
    <property type="project" value="InterPro"/>
</dbReference>
<dbReference type="Ensembl" id="ENSAOWT00000008369.1">
    <property type="protein sequence ID" value="ENSAOWP00000007392.1"/>
    <property type="gene ID" value="ENSAOWG00000005071.1"/>
</dbReference>
<dbReference type="GO" id="GO:0005737">
    <property type="term" value="C:cytoplasm"/>
    <property type="evidence" value="ECO:0007669"/>
    <property type="project" value="TreeGrafter"/>
</dbReference>
<dbReference type="Proteomes" id="UP000694424">
    <property type="component" value="Unplaced"/>
</dbReference>
<comment type="catalytic activity">
    <reaction evidence="6">
        <text>4 Fe(2+) + O2 + 4 H(+) = 4 Fe(3+) + 2 H2O</text>
        <dbReference type="Rhea" id="RHEA:11148"/>
        <dbReference type="ChEBI" id="CHEBI:15377"/>
        <dbReference type="ChEBI" id="CHEBI:15378"/>
        <dbReference type="ChEBI" id="CHEBI:15379"/>
        <dbReference type="ChEBI" id="CHEBI:29033"/>
        <dbReference type="ChEBI" id="CHEBI:29034"/>
        <dbReference type="EC" id="1.16.3.1"/>
    </reaction>
</comment>
<evidence type="ECO:0000256" key="8">
    <source>
        <dbReference type="RuleBase" id="RU361145"/>
    </source>
</evidence>
<proteinExistence type="inferred from homology"/>
<sequence>MYGEGGAGRAVTPRGAIKGGVRCGRGTDAPARLSRAGSCVNSAWTEPAALAPASPARQRHGDAPFPGAPELPPGLRSGHQPPDQPGALRLLRVPQHAWTPAILKKGLSYYFDRDDVALKNFAKYFLHQSHEEREHAEKLMKLQNQRGGRIFLQDIKKPDRDDWENGLTAMECALHLEKNVNQSLLELHKLATEKNDPHLCDFIETHYLDEQVKAIKELGDHVTNLRKMGAPKYGMAEYLFDKHTLGDSDNES</sequence>
<comment type="function">
    <text evidence="8">Stores iron in a soluble, non-toxic, readily available form. Important for iron homeostasis. Iron is taken up in the ferrous form and deposited as ferric hydroxides after oxidation.</text>
</comment>
<evidence type="ECO:0000256" key="6">
    <source>
        <dbReference type="ARBA" id="ARBA00047990"/>
    </source>
</evidence>
<dbReference type="Pfam" id="PF00210">
    <property type="entry name" value="Ferritin"/>
    <property type="match status" value="1"/>
</dbReference>
<reference evidence="11" key="1">
    <citation type="submission" date="2025-08" db="UniProtKB">
        <authorList>
            <consortium name="Ensembl"/>
        </authorList>
    </citation>
    <scope>IDENTIFICATION</scope>
</reference>
<dbReference type="InterPro" id="IPR012347">
    <property type="entry name" value="Ferritin-like"/>
</dbReference>
<evidence type="ECO:0000256" key="7">
    <source>
        <dbReference type="PIRSR" id="PIRSR601519-1"/>
    </source>
</evidence>
<dbReference type="Gene3D" id="1.20.1260.10">
    <property type="match status" value="1"/>
</dbReference>
<dbReference type="CDD" id="cd01056">
    <property type="entry name" value="Euk_Ferritin"/>
    <property type="match status" value="1"/>
</dbReference>